<reference evidence="2" key="1">
    <citation type="submission" date="2022-11" db="UniProtKB">
        <authorList>
            <consortium name="WormBaseParasite"/>
        </authorList>
    </citation>
    <scope>IDENTIFICATION</scope>
</reference>
<organism evidence="1 2">
    <name type="scientific">Panagrolaimus sp. PS1159</name>
    <dbReference type="NCBI Taxonomy" id="55785"/>
    <lineage>
        <taxon>Eukaryota</taxon>
        <taxon>Metazoa</taxon>
        <taxon>Ecdysozoa</taxon>
        <taxon>Nematoda</taxon>
        <taxon>Chromadorea</taxon>
        <taxon>Rhabditida</taxon>
        <taxon>Tylenchina</taxon>
        <taxon>Panagrolaimomorpha</taxon>
        <taxon>Panagrolaimoidea</taxon>
        <taxon>Panagrolaimidae</taxon>
        <taxon>Panagrolaimus</taxon>
    </lineage>
</organism>
<sequence length="66" mass="7355">MKFFAVLFFFVLVVAVTFNGADAGNNIRTPPCDEVCHRSNPEQESCCKAHGFSTGRCKDFQSFCDN</sequence>
<dbReference type="Proteomes" id="UP000887580">
    <property type="component" value="Unplaced"/>
</dbReference>
<evidence type="ECO:0000313" key="2">
    <source>
        <dbReference type="WBParaSite" id="PS1159_v2.g12926.t1"/>
    </source>
</evidence>
<proteinExistence type="predicted"/>
<evidence type="ECO:0000313" key="1">
    <source>
        <dbReference type="Proteomes" id="UP000887580"/>
    </source>
</evidence>
<dbReference type="WBParaSite" id="PS1159_v2.g12926.t1">
    <property type="protein sequence ID" value="PS1159_v2.g12926.t1"/>
    <property type="gene ID" value="PS1159_v2.g12926"/>
</dbReference>
<accession>A0AC35F1X9</accession>
<name>A0AC35F1X9_9BILA</name>
<protein>
    <submittedName>
        <fullName evidence="2">Uncharacterized protein</fullName>
    </submittedName>
</protein>